<evidence type="ECO:0000313" key="1">
    <source>
        <dbReference type="EMBL" id="GIY45875.1"/>
    </source>
</evidence>
<dbReference type="EMBL" id="BPLR01011334">
    <property type="protein sequence ID" value="GIY45875.1"/>
    <property type="molecule type" value="Genomic_DNA"/>
</dbReference>
<sequence>MSLPLQAREPQFRALIVNKSCSTARTVEPSKGQRKDMKSTVDLTLNPVAVPSIEKTSADSHQEIKQKIIHKVKPEEWIPCLNG</sequence>
<evidence type="ECO:0000313" key="2">
    <source>
        <dbReference type="Proteomes" id="UP001054945"/>
    </source>
</evidence>
<gene>
    <name evidence="1" type="ORF">CEXT_493981</name>
</gene>
<proteinExistence type="predicted"/>
<keyword evidence="2" id="KW-1185">Reference proteome</keyword>
<name>A0AAV4TM13_CAEEX</name>
<reference evidence="1 2" key="1">
    <citation type="submission" date="2021-06" db="EMBL/GenBank/DDBJ databases">
        <title>Caerostris extrusa draft genome.</title>
        <authorList>
            <person name="Kono N."/>
            <person name="Arakawa K."/>
        </authorList>
    </citation>
    <scope>NUCLEOTIDE SEQUENCE [LARGE SCALE GENOMIC DNA]</scope>
</reference>
<dbReference type="Proteomes" id="UP001054945">
    <property type="component" value="Unassembled WGS sequence"/>
</dbReference>
<dbReference type="AlphaFoldDB" id="A0AAV4TM13"/>
<comment type="caution">
    <text evidence="1">The sequence shown here is derived from an EMBL/GenBank/DDBJ whole genome shotgun (WGS) entry which is preliminary data.</text>
</comment>
<protein>
    <submittedName>
        <fullName evidence="1">Uncharacterized protein</fullName>
    </submittedName>
</protein>
<accession>A0AAV4TM13</accession>
<organism evidence="1 2">
    <name type="scientific">Caerostris extrusa</name>
    <name type="common">Bark spider</name>
    <name type="synonym">Caerostris bankana</name>
    <dbReference type="NCBI Taxonomy" id="172846"/>
    <lineage>
        <taxon>Eukaryota</taxon>
        <taxon>Metazoa</taxon>
        <taxon>Ecdysozoa</taxon>
        <taxon>Arthropoda</taxon>
        <taxon>Chelicerata</taxon>
        <taxon>Arachnida</taxon>
        <taxon>Araneae</taxon>
        <taxon>Araneomorphae</taxon>
        <taxon>Entelegynae</taxon>
        <taxon>Araneoidea</taxon>
        <taxon>Araneidae</taxon>
        <taxon>Caerostris</taxon>
    </lineage>
</organism>